<dbReference type="Proteomes" id="UP000016922">
    <property type="component" value="Unassembled WGS sequence"/>
</dbReference>
<dbReference type="Pfam" id="PF00266">
    <property type="entry name" value="Aminotran_5"/>
    <property type="match status" value="1"/>
</dbReference>
<organism evidence="2 3">
    <name type="scientific">Glarea lozoyensis (strain ATCC 20868 / MF5171)</name>
    <dbReference type="NCBI Taxonomy" id="1116229"/>
    <lineage>
        <taxon>Eukaryota</taxon>
        <taxon>Fungi</taxon>
        <taxon>Dikarya</taxon>
        <taxon>Ascomycota</taxon>
        <taxon>Pezizomycotina</taxon>
        <taxon>Leotiomycetes</taxon>
        <taxon>Helotiales</taxon>
        <taxon>Helotiaceae</taxon>
        <taxon>Glarea</taxon>
    </lineage>
</organism>
<feature type="domain" description="Aminotransferase class V" evidence="1">
    <location>
        <begin position="24"/>
        <end position="458"/>
    </location>
</feature>
<dbReference type="PANTHER" id="PTHR14237">
    <property type="entry name" value="MOLYBDOPTERIN COFACTOR SULFURASE MOSC"/>
    <property type="match status" value="1"/>
</dbReference>
<dbReference type="OMA" id="WEWDRIF"/>
<dbReference type="HOGENOM" id="CLU_010913_2_1_1"/>
<keyword evidence="3" id="KW-1185">Reference proteome</keyword>
<dbReference type="Gene3D" id="3.40.640.10">
    <property type="entry name" value="Type I PLP-dependent aspartate aminotransferase-like (Major domain)"/>
    <property type="match status" value="1"/>
</dbReference>
<dbReference type="RefSeq" id="XP_008076424.1">
    <property type="nucleotide sequence ID" value="XM_008078233.1"/>
</dbReference>
<sequence length="571" mass="63481">MALAYNEAVESMRKKEYPMLQGKVYLDHGGTTVYSKSLVHRFSEKLTSNLYGNPHSESDPAALSGQEVDKIREQALLFFNANPEHFDLIFTANATAAIKLVGESFRDLASGSSSGTFSYTYHKDSHTSLVGLRNLADEDHKCLTSDEEVEEWLSGQEHNPNCNDNVPGLFAYPGQSNMTGRRLPLSWPRRLRFASANQNIYSLLDAAALATTSPLDFRDPHSAPDFTAVSFYKIFGFPDLGGLIVRRATGHVLTWRKYFGGGTVNMLTVLDESRVERKDATIHDALEDGTLPFHNIIALGCAIDVHHELYGSMSLVSKHTNFLAQRLYRGILSLQHGNGRRVCIVHNDNKDDSAYDDAALQGATVAFNVVNAYGRYFGHPSVERLANENSIYLRSGGLCNPGGIAHYLRIEPWQFKRAWSAGYRCGGASPLEVISGKPIGVVRASLGAMSTISDVDNLIDFLRSNFREESQNLGFRQMPEKTTNTSRSPTLRHHILKEPMGHAPRVEEFMQNRSHVSDGEKMDIPEKVPKSRNRSCWSVAGLLLRKHTKSALPPEIDNNKAAAIKSQKWTI</sequence>
<dbReference type="Gene3D" id="3.90.1150.10">
    <property type="entry name" value="Aspartate Aminotransferase, domain 1"/>
    <property type="match status" value="1"/>
</dbReference>
<dbReference type="OrthoDB" id="10264306at2759"/>
<reference evidence="2 3" key="1">
    <citation type="journal article" date="2013" name="BMC Genomics">
        <title>Genomics-driven discovery of the pneumocandin biosynthetic gene cluster in the fungus Glarea lozoyensis.</title>
        <authorList>
            <person name="Chen L."/>
            <person name="Yue Q."/>
            <person name="Zhang X."/>
            <person name="Xiang M."/>
            <person name="Wang C."/>
            <person name="Li S."/>
            <person name="Che Y."/>
            <person name="Ortiz-Lopez F.J."/>
            <person name="Bills G.F."/>
            <person name="Liu X."/>
            <person name="An Z."/>
        </authorList>
    </citation>
    <scope>NUCLEOTIDE SEQUENCE [LARGE SCALE GENOMIC DNA]</scope>
    <source>
        <strain evidence="3">ATCC 20868 / MF5171</strain>
    </source>
</reference>
<dbReference type="SUPFAM" id="SSF53383">
    <property type="entry name" value="PLP-dependent transferases"/>
    <property type="match status" value="1"/>
</dbReference>
<dbReference type="GO" id="GO:0043545">
    <property type="term" value="P:molybdopterin cofactor metabolic process"/>
    <property type="evidence" value="ECO:0007669"/>
    <property type="project" value="TreeGrafter"/>
</dbReference>
<gene>
    <name evidence="2" type="ORF">GLAREA_09272</name>
</gene>
<keyword evidence="2" id="KW-0808">Transferase</keyword>
<dbReference type="InterPro" id="IPR015421">
    <property type="entry name" value="PyrdxlP-dep_Trfase_major"/>
</dbReference>
<evidence type="ECO:0000313" key="2">
    <source>
        <dbReference type="EMBL" id="EPE37109.1"/>
    </source>
</evidence>
<dbReference type="GeneID" id="19468320"/>
<evidence type="ECO:0000259" key="1">
    <source>
        <dbReference type="Pfam" id="PF00266"/>
    </source>
</evidence>
<dbReference type="InterPro" id="IPR000192">
    <property type="entry name" value="Aminotrans_V_dom"/>
</dbReference>
<proteinExistence type="predicted"/>
<evidence type="ECO:0000313" key="3">
    <source>
        <dbReference type="Proteomes" id="UP000016922"/>
    </source>
</evidence>
<dbReference type="eggNOG" id="KOG2142">
    <property type="taxonomic scope" value="Eukaryota"/>
</dbReference>
<name>S3DIX8_GLAL2</name>
<accession>S3DIX8</accession>
<dbReference type="PANTHER" id="PTHR14237:SF80">
    <property type="entry name" value="MOLYBDENUM COFACTOR SULFURASE"/>
    <property type="match status" value="1"/>
</dbReference>
<dbReference type="GO" id="GO:0008265">
    <property type="term" value="F:molybdenum cofactor sulfurtransferase activity"/>
    <property type="evidence" value="ECO:0007669"/>
    <property type="project" value="TreeGrafter"/>
</dbReference>
<dbReference type="KEGG" id="glz:GLAREA_09272"/>
<dbReference type="InterPro" id="IPR015424">
    <property type="entry name" value="PyrdxlP-dep_Trfase"/>
</dbReference>
<dbReference type="EMBL" id="KE145352">
    <property type="protein sequence ID" value="EPE37109.1"/>
    <property type="molecule type" value="Genomic_DNA"/>
</dbReference>
<dbReference type="InterPro" id="IPR015422">
    <property type="entry name" value="PyrdxlP-dep_Trfase_small"/>
</dbReference>
<dbReference type="AlphaFoldDB" id="S3DIX8"/>
<dbReference type="STRING" id="1116229.S3DIX8"/>
<protein>
    <submittedName>
        <fullName evidence="2">PLP-dependent transferase</fullName>
    </submittedName>
</protein>